<sequence length="809" mass="89416">MRLRRSCRVQANPIPIQANPIPIPTTPTSPSPPPSPTQTKRKRDLTSPTDSSSFSETSNFSSTERARSKRARSGHSDETDGDTAEQTDEMTTSSDSSESVSEESTPRAAKARGKNATVKKAPAKLQPGHNDETDGESEPDEEANEITPSSDLSEPATEESTPRAAKGKAPAKNPTVKKAAIKKAPAKKPAAKKTLAKKVHSKKRIPEKAPPKQTHPKKARAKKTPLKKAPPKKATAKKAAEKSDNLQEGYTFDASRPIPGLKNYPNAVELTSQFADVSVEEMRSTLSDLGCTNLSSKSKDQLVKLCVAYAPLKSATQDGGHGIDIHPIPGPRGQTDQVTASHSNSDHAHDVSQGHTPIRTQSASGLLTPHSSNVLDDAQFQSDLNRSPCTTTTRARGPPTERSRHQEVQNENRKKTAESTKSLGPTNDADEQMTLGSPNPETDIDQDNNAIPHDPESLITVARTLSRLKNDQDQMMRLLKQQSMQVSALQEDTSNIQQTQRDIAEKLESIWDKIQANGQEKGAEGTCPAPLDRSFGNQCPPSPPSSQEVKRWFRQHDTQTPEALSIPSNGDDYDDSDPHFPYREGPGHPDASPQQLEIMYSMMCAREMYRFRPDLTAGISAPANIFCWEMARDTFLALVEAKEYTGLRPQEINSKLVMQAIKDYAKDRLMRKYREKKLWPKEHQEEQAAKQMRNVRKHNLKQTRSTTAVEIGGLETLLPIIQQCCSDDETDNEILPTLTIAKAQRQKYCKVLQLPWRKKISCKARFLRAKEILLVYADAQRIPQLAQSSPPNLSPLIYMSLTGWKKGVG</sequence>
<feature type="region of interest" description="Disordered" evidence="1">
    <location>
        <begin position="316"/>
        <end position="453"/>
    </location>
</feature>
<feature type="compositionally biased region" description="Basic residues" evidence="1">
    <location>
        <begin position="214"/>
        <end position="236"/>
    </location>
</feature>
<feature type="compositionally biased region" description="Basic and acidic residues" evidence="1">
    <location>
        <begin position="399"/>
        <end position="418"/>
    </location>
</feature>
<protein>
    <submittedName>
        <fullName evidence="2">Uncharacterized protein</fullName>
    </submittedName>
</protein>
<dbReference type="HOGENOM" id="CLU_348551_0_0_1"/>
<feature type="region of interest" description="Disordered" evidence="1">
    <location>
        <begin position="518"/>
        <end position="593"/>
    </location>
</feature>
<dbReference type="EMBL" id="DS178353">
    <property type="protein sequence ID" value="EFP91826.1"/>
    <property type="molecule type" value="Genomic_DNA"/>
</dbReference>
<feature type="compositionally biased region" description="Acidic residues" evidence="1">
    <location>
        <begin position="133"/>
        <end position="144"/>
    </location>
</feature>
<feature type="compositionally biased region" description="Polar residues" evidence="1">
    <location>
        <begin position="353"/>
        <end position="394"/>
    </location>
</feature>
<evidence type="ECO:0000256" key="1">
    <source>
        <dbReference type="SAM" id="MobiDB-lite"/>
    </source>
</evidence>
<gene>
    <name evidence="2" type="ORF">PGTG_18020</name>
</gene>
<feature type="region of interest" description="Disordered" evidence="1">
    <location>
        <begin position="1"/>
        <end position="264"/>
    </location>
</feature>
<dbReference type="Proteomes" id="UP000008783">
    <property type="component" value="Unassembled WGS sequence"/>
</dbReference>
<dbReference type="GeneID" id="10531773"/>
<feature type="compositionally biased region" description="Acidic residues" evidence="1">
    <location>
        <begin position="79"/>
        <end position="88"/>
    </location>
</feature>
<name>E3L5K1_PUCGT</name>
<dbReference type="OMA" id="HMREEES"/>
<feature type="compositionally biased region" description="Basic residues" evidence="1">
    <location>
        <begin position="179"/>
        <end position="203"/>
    </location>
</feature>
<feature type="compositionally biased region" description="Pro residues" evidence="1">
    <location>
        <begin position="21"/>
        <end position="36"/>
    </location>
</feature>
<organism evidence="2 3">
    <name type="scientific">Puccinia graminis f. sp. tritici (strain CRL 75-36-700-3 / race SCCL)</name>
    <name type="common">Black stem rust fungus</name>
    <dbReference type="NCBI Taxonomy" id="418459"/>
    <lineage>
        <taxon>Eukaryota</taxon>
        <taxon>Fungi</taxon>
        <taxon>Dikarya</taxon>
        <taxon>Basidiomycota</taxon>
        <taxon>Pucciniomycotina</taxon>
        <taxon>Pucciniomycetes</taxon>
        <taxon>Pucciniales</taxon>
        <taxon>Pucciniaceae</taxon>
        <taxon>Puccinia</taxon>
    </lineage>
</organism>
<dbReference type="KEGG" id="pgr:PGTG_18020"/>
<reference evidence="3" key="2">
    <citation type="journal article" date="2011" name="Proc. Natl. Acad. Sci. U.S.A.">
        <title>Obligate biotrophy features unraveled by the genomic analysis of rust fungi.</title>
        <authorList>
            <person name="Duplessis S."/>
            <person name="Cuomo C.A."/>
            <person name="Lin Y.-C."/>
            <person name="Aerts A."/>
            <person name="Tisserant E."/>
            <person name="Veneault-Fourrey C."/>
            <person name="Joly D.L."/>
            <person name="Hacquard S."/>
            <person name="Amselem J."/>
            <person name="Cantarel B.L."/>
            <person name="Chiu R."/>
            <person name="Coutinho P.M."/>
            <person name="Feau N."/>
            <person name="Field M."/>
            <person name="Frey P."/>
            <person name="Gelhaye E."/>
            <person name="Goldberg J."/>
            <person name="Grabherr M.G."/>
            <person name="Kodira C.D."/>
            <person name="Kohler A."/>
            <person name="Kuees U."/>
            <person name="Lindquist E.A."/>
            <person name="Lucas S.M."/>
            <person name="Mago R."/>
            <person name="Mauceli E."/>
            <person name="Morin E."/>
            <person name="Murat C."/>
            <person name="Pangilinan J.L."/>
            <person name="Park R."/>
            <person name="Pearson M."/>
            <person name="Quesneville H."/>
            <person name="Rouhier N."/>
            <person name="Sakthikumar S."/>
            <person name="Salamov A.A."/>
            <person name="Schmutz J."/>
            <person name="Selles B."/>
            <person name="Shapiro H."/>
            <person name="Tanguay P."/>
            <person name="Tuskan G.A."/>
            <person name="Henrissat B."/>
            <person name="Van de Peer Y."/>
            <person name="Rouze P."/>
            <person name="Ellis J.G."/>
            <person name="Dodds P.N."/>
            <person name="Schein J.E."/>
            <person name="Zhong S."/>
            <person name="Hamelin R.C."/>
            <person name="Grigoriev I.V."/>
            <person name="Szabo L.J."/>
            <person name="Martin F."/>
        </authorList>
    </citation>
    <scope>NUCLEOTIDE SEQUENCE [LARGE SCALE GENOMIC DNA]</scope>
    <source>
        <strain evidence="3">CRL 75-36-700-3 / race SCCL</strain>
    </source>
</reference>
<dbReference type="InParanoid" id="E3L5K1"/>
<dbReference type="STRING" id="418459.E3L5K1"/>
<dbReference type="OrthoDB" id="2507498at2759"/>
<reference key="1">
    <citation type="submission" date="2007-01" db="EMBL/GenBank/DDBJ databases">
        <title>The Genome Sequence of Puccinia graminis f. sp. tritici Strain CRL 75-36-700-3.</title>
        <authorList>
            <consortium name="The Broad Institute Genome Sequencing Platform"/>
            <person name="Birren B."/>
            <person name="Lander E."/>
            <person name="Galagan J."/>
            <person name="Nusbaum C."/>
            <person name="Devon K."/>
            <person name="Cuomo C."/>
            <person name="Jaffe D."/>
            <person name="Butler J."/>
            <person name="Alvarez P."/>
            <person name="Gnerre S."/>
            <person name="Grabherr M."/>
            <person name="Mauceli E."/>
            <person name="Brockman W."/>
            <person name="Young S."/>
            <person name="LaButti K."/>
            <person name="Sykes S."/>
            <person name="DeCaprio D."/>
            <person name="Crawford M."/>
            <person name="Koehrsen M."/>
            <person name="Engels R."/>
            <person name="Montgomery P."/>
            <person name="Pearson M."/>
            <person name="Howarth C."/>
            <person name="Larson L."/>
            <person name="White J."/>
            <person name="Zeng Q."/>
            <person name="Kodira C."/>
            <person name="Yandava C."/>
            <person name="Alvarado L."/>
            <person name="O'Leary S."/>
            <person name="Szabo L."/>
            <person name="Dean R."/>
            <person name="Schein J."/>
        </authorList>
    </citation>
    <scope>NUCLEOTIDE SEQUENCE</scope>
    <source>
        <strain>CRL 75-36-700-3</strain>
    </source>
</reference>
<keyword evidence="3" id="KW-1185">Reference proteome</keyword>
<dbReference type="RefSeq" id="XP_003336245.1">
    <property type="nucleotide sequence ID" value="XM_003336197.1"/>
</dbReference>
<feature type="compositionally biased region" description="Polar residues" evidence="1">
    <location>
        <begin position="334"/>
        <end position="343"/>
    </location>
</feature>
<feature type="compositionally biased region" description="Basic and acidic residues" evidence="1">
    <location>
        <begin position="548"/>
        <end position="559"/>
    </location>
</feature>
<dbReference type="AlphaFoldDB" id="E3L5K1"/>
<feature type="compositionally biased region" description="Low complexity" evidence="1">
    <location>
        <begin position="46"/>
        <end position="63"/>
    </location>
</feature>
<feature type="compositionally biased region" description="Low complexity" evidence="1">
    <location>
        <begin position="10"/>
        <end position="20"/>
    </location>
</feature>
<evidence type="ECO:0000313" key="2">
    <source>
        <dbReference type="EMBL" id="EFP91826.1"/>
    </source>
</evidence>
<dbReference type="VEuPathDB" id="FungiDB:PGTG_18020"/>
<evidence type="ECO:0000313" key="3">
    <source>
        <dbReference type="Proteomes" id="UP000008783"/>
    </source>
</evidence>
<feature type="compositionally biased region" description="Low complexity" evidence="1">
    <location>
        <begin position="89"/>
        <end position="103"/>
    </location>
</feature>
<proteinExistence type="predicted"/>
<accession>E3L5K1</accession>
<feature type="compositionally biased region" description="Basic and acidic residues" evidence="1">
    <location>
        <begin position="576"/>
        <end position="587"/>
    </location>
</feature>